<dbReference type="Pfam" id="PF00005">
    <property type="entry name" value="ABC_tran"/>
    <property type="match status" value="1"/>
</dbReference>
<keyword evidence="2" id="KW-0547">Nucleotide-binding</keyword>
<dbReference type="GO" id="GO:0015188">
    <property type="term" value="F:L-isoleucine transmembrane transporter activity"/>
    <property type="evidence" value="ECO:0007669"/>
    <property type="project" value="TreeGrafter"/>
</dbReference>
<keyword evidence="1" id="KW-0813">Transport</keyword>
<dbReference type="CDD" id="cd03219">
    <property type="entry name" value="ABC_Mj1267_LivG_branched"/>
    <property type="match status" value="1"/>
</dbReference>
<dbReference type="GO" id="GO:1903805">
    <property type="term" value="P:L-valine import across plasma membrane"/>
    <property type="evidence" value="ECO:0007669"/>
    <property type="project" value="TreeGrafter"/>
</dbReference>
<dbReference type="InterPro" id="IPR027417">
    <property type="entry name" value="P-loop_NTPase"/>
</dbReference>
<dbReference type="PROSITE" id="PS50893">
    <property type="entry name" value="ABC_TRANSPORTER_2"/>
    <property type="match status" value="1"/>
</dbReference>
<dbReference type="InterPro" id="IPR003439">
    <property type="entry name" value="ABC_transporter-like_ATP-bd"/>
</dbReference>
<dbReference type="PANTHER" id="PTHR45772">
    <property type="entry name" value="CONSERVED COMPONENT OF ABC TRANSPORTER FOR NATURAL AMINO ACIDS-RELATED"/>
    <property type="match status" value="1"/>
</dbReference>
<dbReference type="GO" id="GO:0015808">
    <property type="term" value="P:L-alanine transport"/>
    <property type="evidence" value="ECO:0007669"/>
    <property type="project" value="TreeGrafter"/>
</dbReference>
<dbReference type="Proteomes" id="UP000422764">
    <property type="component" value="Chromosome"/>
</dbReference>
<evidence type="ECO:0000256" key="1">
    <source>
        <dbReference type="ARBA" id="ARBA00022448"/>
    </source>
</evidence>
<evidence type="ECO:0000313" key="6">
    <source>
        <dbReference type="Proteomes" id="UP000422764"/>
    </source>
</evidence>
<dbReference type="GO" id="GO:0042941">
    <property type="term" value="P:D-alanine transmembrane transport"/>
    <property type="evidence" value="ECO:0007669"/>
    <property type="project" value="TreeGrafter"/>
</dbReference>
<dbReference type="GO" id="GO:0015192">
    <property type="term" value="F:L-phenylalanine transmembrane transporter activity"/>
    <property type="evidence" value="ECO:0007669"/>
    <property type="project" value="TreeGrafter"/>
</dbReference>
<accession>A0A6I6ESU7</accession>
<sequence>MAEALLSIKNLSIAFGGLKAVDDLSFSIEKGEIYGLIGPNGAGKTTVFNMISQIYKPDSGEVIFDGKDLKRLNVHNIIEAGIARTFQNVELFKGMTVLDNLLVGQHYKTKYSTIESIFMSRKVRREEEKVKKRALEILEFLGIPQYAHHPAGMLPYGVQKLIELGRALIAEPKLIILDEPAAGMNDTETNELANRIKMLRDKFGITVLMIEHDMGLVMNICDKLTVLNFGKKISEGTPKKVQNDPVVIEAYLGEGVE</sequence>
<dbReference type="EMBL" id="CP046522">
    <property type="protein sequence ID" value="QGU96709.1"/>
    <property type="molecule type" value="Genomic_DNA"/>
</dbReference>
<evidence type="ECO:0000256" key="3">
    <source>
        <dbReference type="ARBA" id="ARBA00022840"/>
    </source>
</evidence>
<dbReference type="InterPro" id="IPR032823">
    <property type="entry name" value="BCA_ABC_TP_C"/>
</dbReference>
<dbReference type="GO" id="GO:0005886">
    <property type="term" value="C:plasma membrane"/>
    <property type="evidence" value="ECO:0007669"/>
    <property type="project" value="TreeGrafter"/>
</dbReference>
<dbReference type="SMART" id="SM00382">
    <property type="entry name" value="AAA"/>
    <property type="match status" value="1"/>
</dbReference>
<dbReference type="GO" id="GO:0005304">
    <property type="term" value="F:L-valine transmembrane transporter activity"/>
    <property type="evidence" value="ECO:0007669"/>
    <property type="project" value="TreeGrafter"/>
</dbReference>
<dbReference type="AlphaFoldDB" id="A0A6I6ESU7"/>
<dbReference type="FunFam" id="3.40.50.300:FF:000421">
    <property type="entry name" value="Branched-chain amino acid ABC transporter ATP-binding protein"/>
    <property type="match status" value="1"/>
</dbReference>
<dbReference type="Gene3D" id="3.40.50.300">
    <property type="entry name" value="P-loop containing nucleotide triphosphate hydrolases"/>
    <property type="match status" value="1"/>
</dbReference>
<evidence type="ECO:0000259" key="4">
    <source>
        <dbReference type="PROSITE" id="PS50893"/>
    </source>
</evidence>
<evidence type="ECO:0000313" key="5">
    <source>
        <dbReference type="EMBL" id="QGU96709.1"/>
    </source>
</evidence>
<dbReference type="InterPro" id="IPR051120">
    <property type="entry name" value="ABC_AA/LPS_Transport"/>
</dbReference>
<reference evidence="5 6" key="1">
    <citation type="submission" date="2019-12" db="EMBL/GenBank/DDBJ databases">
        <title>Genome sequenceing of Clostridium bovifaecis.</title>
        <authorList>
            <person name="Yao Y."/>
        </authorList>
    </citation>
    <scope>NUCLEOTIDE SEQUENCE [LARGE SCALE GENOMIC DNA]</scope>
    <source>
        <strain evidence="5 6">BXX</strain>
    </source>
</reference>
<dbReference type="SUPFAM" id="SSF52540">
    <property type="entry name" value="P-loop containing nucleoside triphosphate hydrolases"/>
    <property type="match status" value="1"/>
</dbReference>
<dbReference type="PANTHER" id="PTHR45772:SF7">
    <property type="entry name" value="AMINO ACID ABC TRANSPORTER ATP-BINDING PROTEIN"/>
    <property type="match status" value="1"/>
</dbReference>
<evidence type="ECO:0000256" key="2">
    <source>
        <dbReference type="ARBA" id="ARBA00022741"/>
    </source>
</evidence>
<protein>
    <submittedName>
        <fullName evidence="5">ATP-binding cassette domain-containing protein</fullName>
    </submittedName>
</protein>
<dbReference type="GO" id="GO:0016887">
    <property type="term" value="F:ATP hydrolysis activity"/>
    <property type="evidence" value="ECO:0007669"/>
    <property type="project" value="InterPro"/>
</dbReference>
<keyword evidence="6" id="KW-1185">Reference proteome</keyword>
<keyword evidence="3 5" id="KW-0067">ATP-binding</keyword>
<dbReference type="GO" id="GO:1903806">
    <property type="term" value="P:L-isoleucine import across plasma membrane"/>
    <property type="evidence" value="ECO:0007669"/>
    <property type="project" value="TreeGrafter"/>
</dbReference>
<dbReference type="GO" id="GO:0005524">
    <property type="term" value="F:ATP binding"/>
    <property type="evidence" value="ECO:0007669"/>
    <property type="project" value="UniProtKB-KW"/>
</dbReference>
<gene>
    <name evidence="5" type="ORF">GOM49_17905</name>
</gene>
<dbReference type="InterPro" id="IPR003593">
    <property type="entry name" value="AAA+_ATPase"/>
</dbReference>
<proteinExistence type="predicted"/>
<dbReference type="Pfam" id="PF12399">
    <property type="entry name" value="BCA_ABC_TP_C"/>
    <property type="match status" value="1"/>
</dbReference>
<organism evidence="5 6">
    <name type="scientific">Clostridium bovifaecis</name>
    <dbReference type="NCBI Taxonomy" id="2184719"/>
    <lineage>
        <taxon>Bacteria</taxon>
        <taxon>Bacillati</taxon>
        <taxon>Bacillota</taxon>
        <taxon>Clostridia</taxon>
        <taxon>Eubacteriales</taxon>
        <taxon>Clostridiaceae</taxon>
        <taxon>Clostridium</taxon>
    </lineage>
</organism>
<name>A0A6I6ESU7_9CLOT</name>
<feature type="domain" description="ABC transporter" evidence="4">
    <location>
        <begin position="6"/>
        <end position="254"/>
    </location>
</feature>